<keyword evidence="1" id="KW-0812">Transmembrane</keyword>
<evidence type="ECO:0000313" key="2">
    <source>
        <dbReference type="EMBL" id="MEE4540495.1"/>
    </source>
</evidence>
<proteinExistence type="predicted"/>
<feature type="transmembrane region" description="Helical" evidence="1">
    <location>
        <begin position="50"/>
        <end position="69"/>
    </location>
</feature>
<dbReference type="RefSeq" id="WP_330792253.1">
    <property type="nucleotide sequence ID" value="NZ_JAZEWV010000001.1"/>
</dbReference>
<keyword evidence="1" id="KW-0472">Membrane</keyword>
<dbReference type="Pfam" id="PF20139">
    <property type="entry name" value="DUF6529"/>
    <property type="match status" value="1"/>
</dbReference>
<comment type="caution">
    <text evidence="2">The sequence shown here is derived from an EMBL/GenBank/DDBJ whole genome shotgun (WGS) entry which is preliminary data.</text>
</comment>
<dbReference type="EMBL" id="JAZEWV010000001">
    <property type="protein sequence ID" value="MEE4540495.1"/>
    <property type="molecule type" value="Genomic_DNA"/>
</dbReference>
<organism evidence="2 3">
    <name type="scientific">Actinacidiphila polyblastidii</name>
    <dbReference type="NCBI Taxonomy" id="3110430"/>
    <lineage>
        <taxon>Bacteria</taxon>
        <taxon>Bacillati</taxon>
        <taxon>Actinomycetota</taxon>
        <taxon>Actinomycetes</taxon>
        <taxon>Kitasatosporales</taxon>
        <taxon>Streptomycetaceae</taxon>
        <taxon>Actinacidiphila</taxon>
    </lineage>
</organism>
<accession>A0ABU7P3W0</accession>
<feature type="transmembrane region" description="Helical" evidence="1">
    <location>
        <begin position="150"/>
        <end position="172"/>
    </location>
</feature>
<evidence type="ECO:0000313" key="3">
    <source>
        <dbReference type="Proteomes" id="UP001344658"/>
    </source>
</evidence>
<feature type="transmembrane region" description="Helical" evidence="1">
    <location>
        <begin position="117"/>
        <end position="138"/>
    </location>
</feature>
<evidence type="ECO:0000256" key="1">
    <source>
        <dbReference type="SAM" id="Phobius"/>
    </source>
</evidence>
<keyword evidence="3" id="KW-1185">Reference proteome</keyword>
<gene>
    <name evidence="2" type="ORF">V2S66_00755</name>
</gene>
<name>A0ABU7P3W0_9ACTN</name>
<keyword evidence="1" id="KW-1133">Transmembrane helix</keyword>
<feature type="transmembrane region" description="Helical" evidence="1">
    <location>
        <begin position="89"/>
        <end position="111"/>
    </location>
</feature>
<dbReference type="Proteomes" id="UP001344658">
    <property type="component" value="Unassembled WGS sequence"/>
</dbReference>
<reference evidence="2 3" key="1">
    <citation type="submission" date="2023-12" db="EMBL/GenBank/DDBJ databases">
        <title>Streptomyces sp. V4-01.</title>
        <authorList>
            <person name="Somphong A."/>
            <person name="Phongsopitanun W."/>
        </authorList>
    </citation>
    <scope>NUCLEOTIDE SEQUENCE [LARGE SCALE GENOMIC DNA]</scope>
    <source>
        <strain evidence="2 3">V4-01</strain>
    </source>
</reference>
<protein>
    <submittedName>
        <fullName evidence="2">DUF6529 family protein</fullName>
    </submittedName>
</protein>
<sequence>MRVAAVALGVLLPVAVGFGVYLFGDHHTPDYNSGLYGQHGTDAVDLKARLGSALLCLALIQLVLALWMYGRLPGLRAAPHGVRIGHRALGLFAFLFSLPIAYHCLATYGIETTSPRVAIHSVAGCALYGAFVAKVLVVRSRRLPGALLPIVGSLLVIGIALLWYTAALWVLGGYSVPGLSST</sequence>
<dbReference type="InterPro" id="IPR045382">
    <property type="entry name" value="DUF6529"/>
</dbReference>